<dbReference type="VEuPathDB" id="FungiDB:BO80DRAFT_440688"/>
<name>A0A395HD94_9EURO</name>
<accession>A0A395HD94</accession>
<feature type="compositionally biased region" description="Basic and acidic residues" evidence="1">
    <location>
        <begin position="157"/>
        <end position="169"/>
    </location>
</feature>
<protein>
    <recommendedName>
        <fullName evidence="4">Histone h1.3</fullName>
    </recommendedName>
</protein>
<evidence type="ECO:0000256" key="1">
    <source>
        <dbReference type="SAM" id="MobiDB-lite"/>
    </source>
</evidence>
<dbReference type="STRING" id="1448316.A0A395HD94"/>
<dbReference type="OrthoDB" id="5403747at2759"/>
<reference evidence="2 3" key="1">
    <citation type="submission" date="2018-02" db="EMBL/GenBank/DDBJ databases">
        <title>The genomes of Aspergillus section Nigri reveals drivers in fungal speciation.</title>
        <authorList>
            <consortium name="DOE Joint Genome Institute"/>
            <person name="Vesth T.C."/>
            <person name="Nybo J."/>
            <person name="Theobald S."/>
            <person name="Brandl J."/>
            <person name="Frisvad J.C."/>
            <person name="Nielsen K.F."/>
            <person name="Lyhne E.K."/>
            <person name="Kogle M.E."/>
            <person name="Kuo A."/>
            <person name="Riley R."/>
            <person name="Clum A."/>
            <person name="Nolan M."/>
            <person name="Lipzen A."/>
            <person name="Salamov A."/>
            <person name="Henrissat B."/>
            <person name="Wiebenga A."/>
            <person name="De vries R.P."/>
            <person name="Grigoriev I.V."/>
            <person name="Mortensen U.H."/>
            <person name="Andersen M.R."/>
            <person name="Baker S.E."/>
        </authorList>
    </citation>
    <scope>NUCLEOTIDE SEQUENCE [LARGE SCALE GENOMIC DNA]</scope>
    <source>
        <strain evidence="2 3">CBS 121593</strain>
    </source>
</reference>
<proteinExistence type="predicted"/>
<evidence type="ECO:0008006" key="4">
    <source>
        <dbReference type="Google" id="ProtNLM"/>
    </source>
</evidence>
<sequence length="207" mass="21922">MSTPKSNKPEGLLGLSTAEARMILLGVLSSDESGKVDFDKMAVLGGYKNAPSASTLYRGAKRKLLGGQNGTTSTPSKGPAATPKKTPAKGKKGKAAGEEEDGDGAVDSPLPPKAKRQKTTDTPKTPHVSKKVVKIEGNSTLEPSIPVPKKAAVKNEANSKVKEEMKEDSSDTDAYYDALVKKEDDRSDTEELMDSSQLTETKADSKK</sequence>
<keyword evidence="3" id="KW-1185">Reference proteome</keyword>
<dbReference type="RefSeq" id="XP_025580278.1">
    <property type="nucleotide sequence ID" value="XM_025721140.1"/>
</dbReference>
<dbReference type="AlphaFoldDB" id="A0A395HD94"/>
<dbReference type="GeneID" id="37226005"/>
<feature type="region of interest" description="Disordered" evidence="1">
    <location>
        <begin position="58"/>
        <end position="207"/>
    </location>
</feature>
<dbReference type="Proteomes" id="UP000249402">
    <property type="component" value="Unassembled WGS sequence"/>
</dbReference>
<gene>
    <name evidence="2" type="ORF">BO80DRAFT_440688</name>
</gene>
<evidence type="ECO:0000313" key="2">
    <source>
        <dbReference type="EMBL" id="RAL05951.1"/>
    </source>
</evidence>
<evidence type="ECO:0000313" key="3">
    <source>
        <dbReference type="Proteomes" id="UP000249402"/>
    </source>
</evidence>
<organism evidence="2 3">
    <name type="scientific">Aspergillus ibericus CBS 121593</name>
    <dbReference type="NCBI Taxonomy" id="1448316"/>
    <lineage>
        <taxon>Eukaryota</taxon>
        <taxon>Fungi</taxon>
        <taxon>Dikarya</taxon>
        <taxon>Ascomycota</taxon>
        <taxon>Pezizomycotina</taxon>
        <taxon>Eurotiomycetes</taxon>
        <taxon>Eurotiomycetidae</taxon>
        <taxon>Eurotiales</taxon>
        <taxon>Aspergillaceae</taxon>
        <taxon>Aspergillus</taxon>
        <taxon>Aspergillus subgen. Circumdati</taxon>
    </lineage>
</organism>
<dbReference type="EMBL" id="KZ824420">
    <property type="protein sequence ID" value="RAL05951.1"/>
    <property type="molecule type" value="Genomic_DNA"/>
</dbReference>